<evidence type="ECO:0008006" key="4">
    <source>
        <dbReference type="Google" id="ProtNLM"/>
    </source>
</evidence>
<evidence type="ECO:0000313" key="3">
    <source>
        <dbReference type="Proteomes" id="UP000295357"/>
    </source>
</evidence>
<keyword evidence="1" id="KW-0472">Membrane</keyword>
<name>A0A4R6NB39_9BURK</name>
<protein>
    <recommendedName>
        <fullName evidence="4">Major facilitator superfamily (MFS) profile domain-containing protein</fullName>
    </recommendedName>
</protein>
<feature type="transmembrane region" description="Helical" evidence="1">
    <location>
        <begin position="87"/>
        <end position="111"/>
    </location>
</feature>
<proteinExistence type="predicted"/>
<accession>A0A4R6NB39</accession>
<dbReference type="Pfam" id="PF20064">
    <property type="entry name" value="DUF6463"/>
    <property type="match status" value="1"/>
</dbReference>
<reference evidence="2 3" key="1">
    <citation type="submission" date="2019-03" db="EMBL/GenBank/DDBJ databases">
        <title>Genomic Encyclopedia of Type Strains, Phase IV (KMG-IV): sequencing the most valuable type-strain genomes for metagenomic binning, comparative biology and taxonomic classification.</title>
        <authorList>
            <person name="Goeker M."/>
        </authorList>
    </citation>
    <scope>NUCLEOTIDE SEQUENCE [LARGE SCALE GENOMIC DNA]</scope>
    <source>
        <strain evidence="2 3">DSM 25082</strain>
    </source>
</reference>
<dbReference type="Proteomes" id="UP000295357">
    <property type="component" value="Unassembled WGS sequence"/>
</dbReference>
<feature type="transmembrane region" description="Helical" evidence="1">
    <location>
        <begin position="55"/>
        <end position="75"/>
    </location>
</feature>
<dbReference type="InterPro" id="IPR045590">
    <property type="entry name" value="DUF6463"/>
</dbReference>
<evidence type="ECO:0000313" key="2">
    <source>
        <dbReference type="EMBL" id="TDP13163.1"/>
    </source>
</evidence>
<dbReference type="EMBL" id="SNXE01000001">
    <property type="protein sequence ID" value="TDP13163.1"/>
    <property type="molecule type" value="Genomic_DNA"/>
</dbReference>
<comment type="caution">
    <text evidence="2">The sequence shown here is derived from an EMBL/GenBank/DDBJ whole genome shotgun (WGS) entry which is preliminary data.</text>
</comment>
<evidence type="ECO:0000256" key="1">
    <source>
        <dbReference type="SAM" id="Phobius"/>
    </source>
</evidence>
<organism evidence="2 3">
    <name type="scientific">Roseateles asaccharophilus</name>
    <dbReference type="NCBI Taxonomy" id="582607"/>
    <lineage>
        <taxon>Bacteria</taxon>
        <taxon>Pseudomonadati</taxon>
        <taxon>Pseudomonadota</taxon>
        <taxon>Betaproteobacteria</taxon>
        <taxon>Burkholderiales</taxon>
        <taxon>Sphaerotilaceae</taxon>
        <taxon>Roseateles</taxon>
    </lineage>
</organism>
<keyword evidence="1" id="KW-0812">Transmembrane</keyword>
<dbReference type="RefSeq" id="WP_246030658.1">
    <property type="nucleotide sequence ID" value="NZ_JAUFPJ010000001.1"/>
</dbReference>
<gene>
    <name evidence="2" type="ORF">DFR39_101637</name>
</gene>
<keyword evidence="3" id="KW-1185">Reference proteome</keyword>
<keyword evidence="1" id="KW-1133">Transmembrane helix</keyword>
<sequence>MKTLSPTRPWMGRWLLAVAALHTLFGLLVFAGPLQQLLHLGVFDAVGVDPLLGAVTWFLLFGAPLALLGQALSLLERRVDAASLRPLGWGLLALSVLGIVLMPASGFWLLLPVAWALLRPRPVAGGASPTSWP</sequence>
<dbReference type="AlphaFoldDB" id="A0A4R6NB39"/>